<gene>
    <name evidence="3" type="ORF">HU230_23245</name>
</gene>
<comment type="caution">
    <text evidence="3">The sequence shown here is derived from an EMBL/GenBank/DDBJ whole genome shotgun (WGS) entry which is preliminary data.</text>
</comment>
<dbReference type="InterPro" id="IPR029045">
    <property type="entry name" value="ClpP/crotonase-like_dom_sf"/>
</dbReference>
<dbReference type="Pfam" id="PF00378">
    <property type="entry name" value="ECH_1"/>
    <property type="match status" value="1"/>
</dbReference>
<evidence type="ECO:0000313" key="3">
    <source>
        <dbReference type="EMBL" id="NVL08621.1"/>
    </source>
</evidence>
<dbReference type="GO" id="GO:0003824">
    <property type="term" value="F:catalytic activity"/>
    <property type="evidence" value="ECO:0007669"/>
    <property type="project" value="InterPro"/>
</dbReference>
<proteinExistence type="inferred from homology"/>
<dbReference type="InterPro" id="IPR051683">
    <property type="entry name" value="Enoyl-CoA_Hydratase/Isomerase"/>
</dbReference>
<accession>A0A973WSJ5</accession>
<name>A0A973WSJ5_9BRAD</name>
<evidence type="ECO:0000256" key="2">
    <source>
        <dbReference type="RuleBase" id="RU003707"/>
    </source>
</evidence>
<organism evidence="3">
    <name type="scientific">Bradyrhizobium quebecense</name>
    <dbReference type="NCBI Taxonomy" id="2748629"/>
    <lineage>
        <taxon>Bacteria</taxon>
        <taxon>Pseudomonadati</taxon>
        <taxon>Pseudomonadota</taxon>
        <taxon>Alphaproteobacteria</taxon>
        <taxon>Hyphomicrobiales</taxon>
        <taxon>Nitrobacteraceae</taxon>
        <taxon>Bradyrhizobium</taxon>
    </lineage>
</organism>
<dbReference type="SUPFAM" id="SSF52096">
    <property type="entry name" value="ClpP/crotonase"/>
    <property type="match status" value="1"/>
</dbReference>
<dbReference type="PANTHER" id="PTHR42964">
    <property type="entry name" value="ENOYL-COA HYDRATASE"/>
    <property type="match status" value="1"/>
</dbReference>
<evidence type="ECO:0000256" key="1">
    <source>
        <dbReference type="ARBA" id="ARBA00005254"/>
    </source>
</evidence>
<dbReference type="EMBL" id="JABWSX010000001">
    <property type="protein sequence ID" value="NVL08621.1"/>
    <property type="molecule type" value="Genomic_DNA"/>
</dbReference>
<dbReference type="PROSITE" id="PS00166">
    <property type="entry name" value="ENOYL_COA_HYDRATASE"/>
    <property type="match status" value="1"/>
</dbReference>
<dbReference type="InterPro" id="IPR018376">
    <property type="entry name" value="Enoyl-CoA_hyd/isom_CS"/>
</dbReference>
<dbReference type="AlphaFoldDB" id="A0A973WSJ5"/>
<sequence>MSTASSSIELVVADGVGTIWLNRPERGNGIEFELATALRAAAFDLERDASVKVVVIRGRGANFSVGGDLRAFSTAGATFPRLAMDIITAFHDALLSLRRSGKPAIAAVHGACAGGAMSLALACDFVLAAETARFSVAYRRLGVPADGGMTHSLTRLVGPRRALELMLLSDHVNASEALSRGLITRVCAEQELEAELTRMARALADNSPAASRAVKDLIWSADTATFDEQLSAELVSFVDCASSADFREGLKAFNERRPPIFEGK</sequence>
<comment type="similarity">
    <text evidence="1 2">Belongs to the enoyl-CoA hydratase/isomerase family.</text>
</comment>
<dbReference type="PANTHER" id="PTHR42964:SF1">
    <property type="entry name" value="POLYKETIDE BIOSYNTHESIS ENOYL-COA HYDRATASE PKSH-RELATED"/>
    <property type="match status" value="1"/>
</dbReference>
<dbReference type="InterPro" id="IPR001753">
    <property type="entry name" value="Enoyl-CoA_hydra/iso"/>
</dbReference>
<reference evidence="3" key="1">
    <citation type="submission" date="2020-06" db="EMBL/GenBank/DDBJ databases">
        <title>Whole Genome Sequence of Bradyrhizobium sp. Strain 66S1MB.</title>
        <authorList>
            <person name="Bromfield E."/>
            <person name="Cloutier S."/>
        </authorList>
    </citation>
    <scope>NUCLEOTIDE SEQUENCE</scope>
    <source>
        <strain evidence="3">66S1MB</strain>
    </source>
</reference>
<dbReference type="Gene3D" id="3.90.226.10">
    <property type="entry name" value="2-enoyl-CoA Hydratase, Chain A, domain 1"/>
    <property type="match status" value="1"/>
</dbReference>
<dbReference type="CDD" id="cd06558">
    <property type="entry name" value="crotonase-like"/>
    <property type="match status" value="1"/>
</dbReference>
<dbReference type="RefSeq" id="WP_176532110.1">
    <property type="nucleotide sequence ID" value="NZ_CP088022.1"/>
</dbReference>
<protein>
    <submittedName>
        <fullName evidence="3">Enoyl-CoA hydratase/isomerase family protein</fullName>
    </submittedName>
</protein>